<dbReference type="InterPro" id="IPR004692">
    <property type="entry name" value="SecG"/>
</dbReference>
<feature type="transmembrane region" description="Helical" evidence="9">
    <location>
        <begin position="53"/>
        <end position="75"/>
    </location>
</feature>
<comment type="caution">
    <text evidence="9">Lacks conserved residue(s) required for the propagation of feature annotation.</text>
</comment>
<evidence type="ECO:0000313" key="10">
    <source>
        <dbReference type="EMBL" id="OGC84296.1"/>
    </source>
</evidence>
<evidence type="ECO:0000256" key="3">
    <source>
        <dbReference type="ARBA" id="ARBA00022448"/>
    </source>
</evidence>
<dbReference type="GO" id="GO:0015450">
    <property type="term" value="F:protein-transporting ATPase activity"/>
    <property type="evidence" value="ECO:0007669"/>
    <property type="project" value="UniProtKB-UniRule"/>
</dbReference>
<proteinExistence type="inferred from homology"/>
<dbReference type="GO" id="GO:0009306">
    <property type="term" value="P:protein secretion"/>
    <property type="evidence" value="ECO:0007669"/>
    <property type="project" value="UniProtKB-UniRule"/>
</dbReference>
<comment type="subcellular location">
    <subcellularLocation>
        <location evidence="9">Cell membrane</location>
        <topology evidence="9">Multi-pass membrane protein</topology>
    </subcellularLocation>
    <subcellularLocation>
        <location evidence="1">Membrane</location>
        <topology evidence="1">Multi-pass membrane protein</topology>
    </subcellularLocation>
</comment>
<dbReference type="Pfam" id="PF03840">
    <property type="entry name" value="SecG"/>
    <property type="match status" value="1"/>
</dbReference>
<keyword evidence="7 9" id="KW-0811">Translocation</keyword>
<keyword evidence="4 9" id="KW-0812">Transmembrane</keyword>
<keyword evidence="8 9" id="KW-0472">Membrane</keyword>
<dbReference type="Proteomes" id="UP000178091">
    <property type="component" value="Unassembled WGS sequence"/>
</dbReference>
<evidence type="ECO:0000256" key="7">
    <source>
        <dbReference type="ARBA" id="ARBA00023010"/>
    </source>
</evidence>
<name>A0A1F4XRZ3_9BACT</name>
<comment type="similarity">
    <text evidence="2 9">Belongs to the SecG family.</text>
</comment>
<keyword evidence="6 9" id="KW-1133">Transmembrane helix</keyword>
<evidence type="ECO:0000256" key="4">
    <source>
        <dbReference type="ARBA" id="ARBA00022692"/>
    </source>
</evidence>
<sequence>MAIAGVLPYIQVVLSVLLVACILLQQTGAGLGGAFGGDNFSAGYHTRRGAEKYLFYATMVLAVLFGATSFLALLLQ</sequence>
<organism evidence="10 11">
    <name type="scientific">Candidatus Adlerbacteria bacterium RIFCSPHIGHO2_12_FULL_53_18</name>
    <dbReference type="NCBI Taxonomy" id="1797242"/>
    <lineage>
        <taxon>Bacteria</taxon>
        <taxon>Candidatus Adleribacteriota</taxon>
    </lineage>
</organism>
<keyword evidence="5 9" id="KW-0653">Protein transport</keyword>
<evidence type="ECO:0000256" key="5">
    <source>
        <dbReference type="ARBA" id="ARBA00022927"/>
    </source>
</evidence>
<reference evidence="10 11" key="1">
    <citation type="journal article" date="2016" name="Nat. Commun.">
        <title>Thousands of microbial genomes shed light on interconnected biogeochemical processes in an aquifer system.</title>
        <authorList>
            <person name="Anantharaman K."/>
            <person name="Brown C.T."/>
            <person name="Hug L.A."/>
            <person name="Sharon I."/>
            <person name="Castelle C.J."/>
            <person name="Probst A.J."/>
            <person name="Thomas B.C."/>
            <person name="Singh A."/>
            <person name="Wilkins M.J."/>
            <person name="Karaoz U."/>
            <person name="Brodie E.L."/>
            <person name="Williams K.H."/>
            <person name="Hubbard S.S."/>
            <person name="Banfield J.F."/>
        </authorList>
    </citation>
    <scope>NUCLEOTIDE SEQUENCE [LARGE SCALE GENOMIC DNA]</scope>
</reference>
<comment type="function">
    <text evidence="9">Involved in protein export. Participates in an early event of protein translocation.</text>
</comment>
<dbReference type="NCBIfam" id="TIGR00810">
    <property type="entry name" value="secG"/>
    <property type="match status" value="1"/>
</dbReference>
<evidence type="ECO:0000313" key="11">
    <source>
        <dbReference type="Proteomes" id="UP000178091"/>
    </source>
</evidence>
<evidence type="ECO:0000256" key="9">
    <source>
        <dbReference type="RuleBase" id="RU365087"/>
    </source>
</evidence>
<comment type="caution">
    <text evidence="10">The sequence shown here is derived from an EMBL/GenBank/DDBJ whole genome shotgun (WGS) entry which is preliminary data.</text>
</comment>
<evidence type="ECO:0000256" key="8">
    <source>
        <dbReference type="ARBA" id="ARBA00023136"/>
    </source>
</evidence>
<accession>A0A1F4XRZ3</accession>
<evidence type="ECO:0000256" key="6">
    <source>
        <dbReference type="ARBA" id="ARBA00022989"/>
    </source>
</evidence>
<dbReference type="AlphaFoldDB" id="A0A1F4XRZ3"/>
<dbReference type="GO" id="GO:0005886">
    <property type="term" value="C:plasma membrane"/>
    <property type="evidence" value="ECO:0007669"/>
    <property type="project" value="UniProtKB-SubCell"/>
</dbReference>
<keyword evidence="3 9" id="KW-0813">Transport</keyword>
<evidence type="ECO:0000256" key="1">
    <source>
        <dbReference type="ARBA" id="ARBA00004141"/>
    </source>
</evidence>
<keyword evidence="9" id="KW-1003">Cell membrane</keyword>
<gene>
    <name evidence="10" type="ORF">A3F55_00780</name>
</gene>
<protein>
    <recommendedName>
        <fullName evidence="9">Protein-export membrane protein SecG</fullName>
    </recommendedName>
</protein>
<dbReference type="EMBL" id="MEWW01000018">
    <property type="protein sequence ID" value="OGC84296.1"/>
    <property type="molecule type" value="Genomic_DNA"/>
</dbReference>
<evidence type="ECO:0000256" key="2">
    <source>
        <dbReference type="ARBA" id="ARBA00008445"/>
    </source>
</evidence>